<protein>
    <submittedName>
        <fullName evidence="3">Uncharacterized protein</fullName>
    </submittedName>
</protein>
<feature type="region of interest" description="Disordered" evidence="1">
    <location>
        <begin position="114"/>
        <end position="135"/>
    </location>
</feature>
<evidence type="ECO:0000313" key="3">
    <source>
        <dbReference type="EMBL" id="KAF2095386.1"/>
    </source>
</evidence>
<dbReference type="OrthoDB" id="3473062at2759"/>
<keyword evidence="2" id="KW-0732">Signal</keyword>
<feature type="signal peptide" evidence="2">
    <location>
        <begin position="1"/>
        <end position="20"/>
    </location>
</feature>
<sequence length="1072" mass="119574">MFGLRHTVTFLCALQSSVNAGTVRRQINLPRGAKSSKARTTTTLPLDVEKLIADMRSLLPRDGTPAWIHEPGGWWSCSVDGTKIVIGDTPLDEFLQTLEQNHCALPVGFDSKGRLQPPGQSYNAPNDEKNPLNTSHNGTALTEAEFDQLMARMDAITRDAKRFKILRRELELAYPAFAGLFDNIPEILEVDRDIMKRVVQIPGFGEFTRSVGHLTSDTAQNRYILIEGAQYFDQWANMSGRVSTDTQTDFITTHLPSSASKWKCTGGVGGCPDLNLYRDVAPHYPDDPAMARKVFGVLKGFHHLHIQQELLFYVADTMEKHLPGECASAVSSFMASTRHTNEWCKVRKAFQHLGTALISLAGIIAMPVTFGASADVVTTAIAADLATLSEDLGLIAVEATTDAASAIGEGGELFAEMGETIYSGTAVAEKGAAAPEEITALTRYQGVTANQQIGKWAPTYLVREGDQVLGLYGPFGEQEAVTAGLEESTVAGPRSWVESLEGLPPANEHPLFARNIFRGEAWLQNMDQEPEILQDALVQDEYLDQIVTQDEAKFIATASRRIDNVKNWLDQLDDRFHLVLEITPRIEFPELIDRLKRRRAEANSSVEHTAVPYHFQSRIFESFNPITNRSDLVADAQDAEILLAIAATYGWKPKQMSKRSIQINHSGNDEIIDEVKYARRATNSKTTVQSAGTKLLISRRGQMFDRLYSKKGCTESFKVDKEQATQACKDGFKDATDALRESARVKDDPQGLAKQMMDLFGGRDAGKNAAAIQIWASHPRDLEKKVEGINLSAMTSKCWGDGQCYVMCVPKAHAEKGQLDCSYEGTYCPPEKPDTICRVQCFDALNIDNDELHGITKLSQAPWNMTVRDVVKHSWNLYQSKDPARFTPGTVAFDLSDTSNPIGPPAPNLVVCNTELVHLEYFSKDDDRVIPWNCGDRYGSETLRVWNALNFKMIPDRPKSKLFKFPKDEAHRFFKDNHEIAEYTINMCRVYFGGLYPNGREKDAKYNNNYDRGVKFCKDVFDTIKVLDEGDRQHATCDYLKAHDGFGSCNGHIKDLPWCNAIKDIRKMCKDL</sequence>
<dbReference type="EMBL" id="ML978131">
    <property type="protein sequence ID" value="KAF2095386.1"/>
    <property type="molecule type" value="Genomic_DNA"/>
</dbReference>
<evidence type="ECO:0000256" key="1">
    <source>
        <dbReference type="SAM" id="MobiDB-lite"/>
    </source>
</evidence>
<name>A0A9P4IBT5_9PEZI</name>
<gene>
    <name evidence="3" type="ORF">NA57DRAFT_79114</name>
</gene>
<proteinExistence type="predicted"/>
<keyword evidence="4" id="KW-1185">Reference proteome</keyword>
<evidence type="ECO:0000256" key="2">
    <source>
        <dbReference type="SAM" id="SignalP"/>
    </source>
</evidence>
<dbReference type="Proteomes" id="UP000799772">
    <property type="component" value="Unassembled WGS sequence"/>
</dbReference>
<reference evidence="3" key="1">
    <citation type="journal article" date="2020" name="Stud. Mycol.">
        <title>101 Dothideomycetes genomes: a test case for predicting lifestyles and emergence of pathogens.</title>
        <authorList>
            <person name="Haridas S."/>
            <person name="Albert R."/>
            <person name="Binder M."/>
            <person name="Bloem J."/>
            <person name="Labutti K."/>
            <person name="Salamov A."/>
            <person name="Andreopoulos B."/>
            <person name="Baker S."/>
            <person name="Barry K."/>
            <person name="Bills G."/>
            <person name="Bluhm B."/>
            <person name="Cannon C."/>
            <person name="Castanera R."/>
            <person name="Culley D."/>
            <person name="Daum C."/>
            <person name="Ezra D."/>
            <person name="Gonzalez J."/>
            <person name="Henrissat B."/>
            <person name="Kuo A."/>
            <person name="Liang C."/>
            <person name="Lipzen A."/>
            <person name="Lutzoni F."/>
            <person name="Magnuson J."/>
            <person name="Mondo S."/>
            <person name="Nolan M."/>
            <person name="Ohm R."/>
            <person name="Pangilinan J."/>
            <person name="Park H.-J."/>
            <person name="Ramirez L."/>
            <person name="Alfaro M."/>
            <person name="Sun H."/>
            <person name="Tritt A."/>
            <person name="Yoshinaga Y."/>
            <person name="Zwiers L.-H."/>
            <person name="Turgeon B."/>
            <person name="Goodwin S."/>
            <person name="Spatafora J."/>
            <person name="Crous P."/>
            <person name="Grigoriev I."/>
        </authorList>
    </citation>
    <scope>NUCLEOTIDE SEQUENCE</scope>
    <source>
        <strain evidence="3">CBS 133067</strain>
    </source>
</reference>
<accession>A0A9P4IBT5</accession>
<feature type="chain" id="PRO_5040229497" evidence="2">
    <location>
        <begin position="21"/>
        <end position="1072"/>
    </location>
</feature>
<dbReference type="AlphaFoldDB" id="A0A9P4IBT5"/>
<organism evidence="3 4">
    <name type="scientific">Rhizodiscina lignyota</name>
    <dbReference type="NCBI Taxonomy" id="1504668"/>
    <lineage>
        <taxon>Eukaryota</taxon>
        <taxon>Fungi</taxon>
        <taxon>Dikarya</taxon>
        <taxon>Ascomycota</taxon>
        <taxon>Pezizomycotina</taxon>
        <taxon>Dothideomycetes</taxon>
        <taxon>Pleosporomycetidae</taxon>
        <taxon>Aulographales</taxon>
        <taxon>Rhizodiscinaceae</taxon>
        <taxon>Rhizodiscina</taxon>
    </lineage>
</organism>
<evidence type="ECO:0000313" key="4">
    <source>
        <dbReference type="Proteomes" id="UP000799772"/>
    </source>
</evidence>
<comment type="caution">
    <text evidence="3">The sequence shown here is derived from an EMBL/GenBank/DDBJ whole genome shotgun (WGS) entry which is preliminary data.</text>
</comment>